<keyword evidence="2" id="KW-1185">Reference proteome</keyword>
<dbReference type="AlphaFoldDB" id="A0A1I7G9U2"/>
<gene>
    <name evidence="1" type="ORF">SAMN05421543_10293</name>
</gene>
<evidence type="ECO:0000313" key="1">
    <source>
        <dbReference type="EMBL" id="SFU45223.1"/>
    </source>
</evidence>
<accession>A0A1I7G9U2</accession>
<evidence type="ECO:0000313" key="2">
    <source>
        <dbReference type="Proteomes" id="UP000183508"/>
    </source>
</evidence>
<protein>
    <submittedName>
        <fullName evidence="1">Uncharacterized protein</fullName>
    </submittedName>
</protein>
<proteinExistence type="predicted"/>
<name>A0A1I7G9U2_9BACL</name>
<sequence length="101" mass="11509">MLSKLFSIRRTSLTDAFCCFLKVIHRLAQAHIRSKQCPTRSSGTNLQPDTPRIHNTFATNRTVKLNMGVPANNQILHNTLEHRNKLQFRCVLTNGPVVSPW</sequence>
<dbReference type="Proteomes" id="UP000183508">
    <property type="component" value="Unassembled WGS sequence"/>
</dbReference>
<organism evidence="1 2">
    <name type="scientific">Alicyclobacillus macrosporangiidus</name>
    <dbReference type="NCBI Taxonomy" id="392015"/>
    <lineage>
        <taxon>Bacteria</taxon>
        <taxon>Bacillati</taxon>
        <taxon>Bacillota</taxon>
        <taxon>Bacilli</taxon>
        <taxon>Bacillales</taxon>
        <taxon>Alicyclobacillaceae</taxon>
        <taxon>Alicyclobacillus</taxon>
    </lineage>
</organism>
<dbReference type="EMBL" id="FPBV01000002">
    <property type="protein sequence ID" value="SFU45223.1"/>
    <property type="molecule type" value="Genomic_DNA"/>
</dbReference>
<reference evidence="2" key="1">
    <citation type="submission" date="2016-10" db="EMBL/GenBank/DDBJ databases">
        <authorList>
            <person name="Varghese N."/>
        </authorList>
    </citation>
    <scope>NUCLEOTIDE SEQUENCE [LARGE SCALE GENOMIC DNA]</scope>
    <source>
        <strain evidence="2">DSM 17980</strain>
    </source>
</reference>